<feature type="transmembrane region" description="Helical" evidence="1">
    <location>
        <begin position="18"/>
        <end position="41"/>
    </location>
</feature>
<proteinExistence type="predicted"/>
<dbReference type="Proteomes" id="UP000176608">
    <property type="component" value="Unassembled WGS sequence"/>
</dbReference>
<dbReference type="InterPro" id="IPR011042">
    <property type="entry name" value="6-blade_b-propeller_TolB-like"/>
</dbReference>
<organism evidence="2 3">
    <name type="scientific">candidate division WWE3 bacterium RIFCSPHIGHO2_01_FULL_42_13</name>
    <dbReference type="NCBI Taxonomy" id="1802617"/>
    <lineage>
        <taxon>Bacteria</taxon>
        <taxon>Katanobacteria</taxon>
    </lineage>
</organism>
<keyword evidence="1" id="KW-0812">Transmembrane</keyword>
<keyword evidence="1" id="KW-0472">Membrane</keyword>
<reference evidence="2 3" key="1">
    <citation type="journal article" date="2016" name="Nat. Commun.">
        <title>Thousands of microbial genomes shed light on interconnected biogeochemical processes in an aquifer system.</title>
        <authorList>
            <person name="Anantharaman K."/>
            <person name="Brown C.T."/>
            <person name="Hug L.A."/>
            <person name="Sharon I."/>
            <person name="Castelle C.J."/>
            <person name="Probst A.J."/>
            <person name="Thomas B.C."/>
            <person name="Singh A."/>
            <person name="Wilkins M.J."/>
            <person name="Karaoz U."/>
            <person name="Brodie E.L."/>
            <person name="Williams K.H."/>
            <person name="Hubbard S.S."/>
            <person name="Banfield J.F."/>
        </authorList>
    </citation>
    <scope>NUCLEOTIDE SEQUENCE [LARGE SCALE GENOMIC DNA]</scope>
</reference>
<evidence type="ECO:0000256" key="1">
    <source>
        <dbReference type="SAM" id="Phobius"/>
    </source>
</evidence>
<dbReference type="Gene3D" id="2.120.10.30">
    <property type="entry name" value="TolB, C-terminal domain"/>
    <property type="match status" value="1"/>
</dbReference>
<sequence>MEVEAFEKAPKSIGRNKAFVVGIIVIIFLLGAVAYGAYLYYSYYSLSNTTLTEDTISNICSVIFPYRNKTKLNVSRTLVVKSDAQREKFKLLFGRKTFDSLINKLGGEVASYSLSKNENKIAFIYVETAEGDEEQKTDTAFVYDFTTGTLTSVHTMKEISSGDVGYTLSLVDVGFSPDGNLLAITTSTGLNIYDLKTGTIKEIFDTGMKEEGIGGVWAYHSPEFSGDGSKILLSKGFWEGIGYMIYDLKENKVIELPYGGYVLGSYVEGWYKDSLIVQRAIEEGTSEFFIVSPDNLESERELVSVETDDFSVRAEIFNGDIYFVTSRSVASGFYSCNNIGRVVEVTARYENLSRFNIETGKLEELLLLDATRYSGVRDPSYRIYSFANHVIGEDEVIVLGVLIGDGDNPLNLAILGTDPLILGELGY</sequence>
<evidence type="ECO:0008006" key="4">
    <source>
        <dbReference type="Google" id="ProtNLM"/>
    </source>
</evidence>
<gene>
    <name evidence="2" type="ORF">A2886_00935</name>
</gene>
<protein>
    <recommendedName>
        <fullName evidence="4">Anaphase-promoting complex subunit 4 WD40 domain-containing protein</fullName>
    </recommendedName>
</protein>
<keyword evidence="1" id="KW-1133">Transmembrane helix</keyword>
<dbReference type="AlphaFoldDB" id="A0A1F4UQK9"/>
<accession>A0A1F4UQK9</accession>
<dbReference type="STRING" id="1802617.A2886_00935"/>
<dbReference type="EMBL" id="MEVA01000016">
    <property type="protein sequence ID" value="OGC47196.1"/>
    <property type="molecule type" value="Genomic_DNA"/>
</dbReference>
<name>A0A1F4UQK9_UNCKA</name>
<dbReference type="SUPFAM" id="SSF69304">
    <property type="entry name" value="Tricorn protease N-terminal domain"/>
    <property type="match status" value="1"/>
</dbReference>
<comment type="caution">
    <text evidence="2">The sequence shown here is derived from an EMBL/GenBank/DDBJ whole genome shotgun (WGS) entry which is preliminary data.</text>
</comment>
<evidence type="ECO:0000313" key="2">
    <source>
        <dbReference type="EMBL" id="OGC47196.1"/>
    </source>
</evidence>
<evidence type="ECO:0000313" key="3">
    <source>
        <dbReference type="Proteomes" id="UP000176608"/>
    </source>
</evidence>